<dbReference type="Proteomes" id="UP000053317">
    <property type="component" value="Unassembled WGS sequence"/>
</dbReference>
<organism evidence="2 3">
    <name type="scientific">Phaeomoniella chlamydospora</name>
    <name type="common">Phaeoacremonium chlamydosporum</name>
    <dbReference type="NCBI Taxonomy" id="158046"/>
    <lineage>
        <taxon>Eukaryota</taxon>
        <taxon>Fungi</taxon>
        <taxon>Dikarya</taxon>
        <taxon>Ascomycota</taxon>
        <taxon>Pezizomycotina</taxon>
        <taxon>Eurotiomycetes</taxon>
        <taxon>Chaetothyriomycetidae</taxon>
        <taxon>Phaeomoniellales</taxon>
        <taxon>Phaeomoniellaceae</taxon>
        <taxon>Phaeomoniella</taxon>
    </lineage>
</organism>
<sequence>MAPTSHKAKRCSDSISDQGNEEDYQIKRTKTSSSRAANSVVKVASRIDAGFYTDGELRNKRESPLLKLPNEIVLQILQHILVERTPIHPVLDLAETRLVTVSRDFRSKVSYIFFSRNVFTFFDYHTLCWRFQSRFRISVTELRYVKIVLGMEPFIRDSLPLSFGSAYAFHERTQKYEGVEDVEAEKIKEIKVNQCLREYYPHDIWGSRMAEALKGIRYVMKHLEYLEVHFQAREGLHIVEQIHGFSSYTSPLDRVYLRHIEYVKCTADADHWRGRGVFNRAGRRAEVIRGFIKKAEKFFEAKTNFNKFKLKPEPKATKGKKIHNDLWAWRGALYLDEGEVDRLIPGYYHYLDKTVHPPQSLEQFATPQL</sequence>
<comment type="caution">
    <text evidence="2">The sequence shown here is derived from an EMBL/GenBank/DDBJ whole genome shotgun (WGS) entry which is preliminary data.</text>
</comment>
<name>A0A0G2EH39_PHACM</name>
<gene>
    <name evidence="2" type="ORF">UCRPC4_g03365</name>
</gene>
<proteinExistence type="predicted"/>
<dbReference type="EMBL" id="LCWF01000079">
    <property type="protein sequence ID" value="KKY22177.1"/>
    <property type="molecule type" value="Genomic_DNA"/>
</dbReference>
<feature type="region of interest" description="Disordered" evidence="1">
    <location>
        <begin position="1"/>
        <end position="30"/>
    </location>
</feature>
<reference evidence="2 3" key="1">
    <citation type="submission" date="2015-05" db="EMBL/GenBank/DDBJ databases">
        <title>Distinctive expansion of gene families associated with plant cell wall degradation and secondary metabolism in the genomes of grapevine trunk pathogens.</title>
        <authorList>
            <person name="Lawrence D.P."/>
            <person name="Travadon R."/>
            <person name="Rolshausen P.E."/>
            <person name="Baumgartner K."/>
        </authorList>
    </citation>
    <scope>NUCLEOTIDE SEQUENCE [LARGE SCALE GENOMIC DNA]</scope>
    <source>
        <strain evidence="2">UCRPC4</strain>
    </source>
</reference>
<dbReference type="AlphaFoldDB" id="A0A0G2EH39"/>
<evidence type="ECO:0000313" key="2">
    <source>
        <dbReference type="EMBL" id="KKY22177.1"/>
    </source>
</evidence>
<accession>A0A0G2EH39</accession>
<protein>
    <submittedName>
        <fullName evidence="2">Uncharacterized protein</fullName>
    </submittedName>
</protein>
<evidence type="ECO:0000256" key="1">
    <source>
        <dbReference type="SAM" id="MobiDB-lite"/>
    </source>
</evidence>
<keyword evidence="3" id="KW-1185">Reference proteome</keyword>
<reference evidence="2 3" key="2">
    <citation type="submission" date="2015-05" db="EMBL/GenBank/DDBJ databases">
        <authorList>
            <person name="Morales-Cruz A."/>
            <person name="Amrine K.C."/>
            <person name="Cantu D."/>
        </authorList>
    </citation>
    <scope>NUCLEOTIDE SEQUENCE [LARGE SCALE GENOMIC DNA]</scope>
    <source>
        <strain evidence="2">UCRPC4</strain>
    </source>
</reference>
<evidence type="ECO:0000313" key="3">
    <source>
        <dbReference type="Proteomes" id="UP000053317"/>
    </source>
</evidence>